<dbReference type="EMBL" id="HQ317393">
    <property type="protein sequence ID" value="AGN30232.1"/>
    <property type="molecule type" value="Genomic_DNA"/>
</dbReference>
<name>R9TJG3_9CAUD</name>
<organism evidence="1 2">
    <name type="scientific">Vibrio phage nt-1</name>
    <dbReference type="NCBI Taxonomy" id="115992"/>
    <lineage>
        <taxon>Viruses</taxon>
        <taxon>Duplodnaviria</taxon>
        <taxon>Heunggongvirae</taxon>
        <taxon>Uroviricota</taxon>
        <taxon>Caudoviricetes</taxon>
        <taxon>Pantevenvirales</taxon>
        <taxon>Straboviridae</taxon>
        <taxon>Mylasvirus</taxon>
        <taxon>Mylasvirus persius</taxon>
    </lineage>
</organism>
<gene>
    <name evidence="1" type="ORF">VPFG_00233</name>
</gene>
<keyword evidence="2" id="KW-1185">Reference proteome</keyword>
<dbReference type="KEGG" id="vg:15926686"/>
<evidence type="ECO:0000313" key="2">
    <source>
        <dbReference type="Proteomes" id="UP000201461"/>
    </source>
</evidence>
<proteinExistence type="predicted"/>
<dbReference type="Proteomes" id="UP000201461">
    <property type="component" value="Segment"/>
</dbReference>
<sequence>MEKVLREVAKELLEETDLLKDRGFFSCHELRDRAKHRGVNAFKVEILIDRLGEKFVERIRARKSGVDIAEFAYRRNENRSYVGAFVHAYSYVYEDEINVNTLFEIRKAWLKFVVESEY</sequence>
<protein>
    <submittedName>
        <fullName evidence="1">Uncharacterized protein</fullName>
    </submittedName>
</protein>
<reference evidence="1 2" key="1">
    <citation type="journal article" date="2014" name="Genome Biol. Evol.">
        <title>Composite Conserved Promoter-Terminator Motifs (PeSLs) that Mediate Modular Shuffling in the Diverse T4-Like Myoviruses.</title>
        <authorList>
            <person name="Comeau A.M."/>
            <person name="Arbiol C."/>
            <person name="Krisch H.M."/>
        </authorList>
    </citation>
    <scope>NUCLEOTIDE SEQUENCE [LARGE SCALE GENOMIC DNA]</scope>
</reference>
<dbReference type="GeneID" id="15926686"/>
<evidence type="ECO:0000313" key="1">
    <source>
        <dbReference type="EMBL" id="AGN30232.1"/>
    </source>
</evidence>
<accession>R9TJG3</accession>
<dbReference type="RefSeq" id="YP_008125381.1">
    <property type="nucleotide sequence ID" value="NC_021529.2"/>
</dbReference>